<dbReference type="AlphaFoldDB" id="A0A0D2DKB2"/>
<name>A0A0D2DKB2_9EURO</name>
<dbReference type="Proteomes" id="UP000053029">
    <property type="component" value="Unassembled WGS sequence"/>
</dbReference>
<dbReference type="HOGENOM" id="CLU_011694_4_2_1"/>
<dbReference type="PANTHER" id="PTHR12357">
    <property type="entry name" value="YTH YT521-B HOMOLOGY DOMAIN-CONTAINING"/>
    <property type="match status" value="1"/>
</dbReference>
<proteinExistence type="predicted"/>
<dbReference type="PROSITE" id="PS50882">
    <property type="entry name" value="YTH"/>
    <property type="match status" value="2"/>
</dbReference>
<feature type="region of interest" description="Disordered" evidence="1">
    <location>
        <begin position="308"/>
        <end position="384"/>
    </location>
</feature>
<dbReference type="Pfam" id="PF25701">
    <property type="entry name" value="RRM_YTH1"/>
    <property type="match status" value="1"/>
</dbReference>
<dbReference type="InterPro" id="IPR035979">
    <property type="entry name" value="RBD_domain_sf"/>
</dbReference>
<dbReference type="OrthoDB" id="306690at2759"/>
<reference evidence="3 4" key="1">
    <citation type="submission" date="2015-01" db="EMBL/GenBank/DDBJ databases">
        <title>The Genome Sequence of Fonsecaea pedrosoi CBS 271.37.</title>
        <authorList>
            <consortium name="The Broad Institute Genomics Platform"/>
            <person name="Cuomo C."/>
            <person name="de Hoog S."/>
            <person name="Gorbushina A."/>
            <person name="Stielow B."/>
            <person name="Teixiera M."/>
            <person name="Abouelleil A."/>
            <person name="Chapman S.B."/>
            <person name="Priest M."/>
            <person name="Young S.K."/>
            <person name="Wortman J."/>
            <person name="Nusbaum C."/>
            <person name="Birren B."/>
        </authorList>
    </citation>
    <scope>NUCLEOTIDE SEQUENCE [LARGE SCALE GENOMIC DNA]</scope>
    <source>
        <strain evidence="3 4">CBS 271.37</strain>
    </source>
</reference>
<dbReference type="GO" id="GO:0003729">
    <property type="term" value="F:mRNA binding"/>
    <property type="evidence" value="ECO:0007669"/>
    <property type="project" value="TreeGrafter"/>
</dbReference>
<dbReference type="InterPro" id="IPR012677">
    <property type="entry name" value="Nucleotide-bd_a/b_plait_sf"/>
</dbReference>
<organism evidence="3 4">
    <name type="scientific">Fonsecaea pedrosoi CBS 271.37</name>
    <dbReference type="NCBI Taxonomy" id="1442368"/>
    <lineage>
        <taxon>Eukaryota</taxon>
        <taxon>Fungi</taxon>
        <taxon>Dikarya</taxon>
        <taxon>Ascomycota</taxon>
        <taxon>Pezizomycotina</taxon>
        <taxon>Eurotiomycetes</taxon>
        <taxon>Chaetothyriomycetidae</taxon>
        <taxon>Chaetothyriales</taxon>
        <taxon>Herpotrichiellaceae</taxon>
        <taxon>Fonsecaea</taxon>
    </lineage>
</organism>
<evidence type="ECO:0000259" key="2">
    <source>
        <dbReference type="PROSITE" id="PS50882"/>
    </source>
</evidence>
<dbReference type="InterPro" id="IPR057720">
    <property type="entry name" value="RRM_YTH1"/>
</dbReference>
<dbReference type="Pfam" id="PF04146">
    <property type="entry name" value="YTH"/>
    <property type="match status" value="1"/>
</dbReference>
<dbReference type="GeneID" id="25307359"/>
<accession>A0A0D2DKB2</accession>
<dbReference type="SUPFAM" id="SSF54928">
    <property type="entry name" value="RNA-binding domain, RBD"/>
    <property type="match status" value="1"/>
</dbReference>
<feature type="compositionally biased region" description="Low complexity" evidence="1">
    <location>
        <begin position="360"/>
        <end position="371"/>
    </location>
</feature>
<dbReference type="Gene3D" id="3.30.70.330">
    <property type="match status" value="1"/>
</dbReference>
<protein>
    <recommendedName>
        <fullName evidence="2">YTH domain-containing protein</fullName>
    </recommendedName>
</protein>
<feature type="domain" description="YTH" evidence="2">
    <location>
        <begin position="299"/>
        <end position="447"/>
    </location>
</feature>
<dbReference type="Gene3D" id="3.10.590.10">
    <property type="entry name" value="ph1033 like domains"/>
    <property type="match status" value="2"/>
</dbReference>
<gene>
    <name evidence="3" type="ORF">Z517_07869</name>
</gene>
<dbReference type="InterPro" id="IPR007275">
    <property type="entry name" value="YTH_domain"/>
</dbReference>
<feature type="compositionally biased region" description="Low complexity" evidence="1">
    <location>
        <begin position="316"/>
        <end position="331"/>
    </location>
</feature>
<dbReference type="InterPro" id="IPR045168">
    <property type="entry name" value="YTH_prot"/>
</dbReference>
<dbReference type="EMBL" id="KN846973">
    <property type="protein sequence ID" value="KIW78036.1"/>
    <property type="molecule type" value="Genomic_DNA"/>
</dbReference>
<dbReference type="CDD" id="cd21134">
    <property type="entry name" value="YTH"/>
    <property type="match status" value="1"/>
</dbReference>
<feature type="compositionally biased region" description="Polar residues" evidence="1">
    <location>
        <begin position="259"/>
        <end position="282"/>
    </location>
</feature>
<feature type="region of interest" description="Disordered" evidence="1">
    <location>
        <begin position="253"/>
        <end position="291"/>
    </location>
</feature>
<dbReference type="VEuPathDB" id="FungiDB:Z517_07869"/>
<sequence length="472" mass="52348">MDMPWRPNDSFARRSPARSRPDLRPPLTRKHSSSGEHALWIGNIPLQATILTLRDHFYQVAGSDLVSITYNPEARYAFANFSTKASRLKSIELAASTLFHEKCLDCRIRSDQGRRSIKVSYGHDEQGGRKLSIHQPVELEKKMEELARFPEADPSQSGKDKYFIIKSCSIEAMYHSLQMNQWHIPSRHVYRINNAVQTARKVYLIFSVNGSGQFFGYALLTSAIVYEEMDNPTNDRELHFPLSAEDESQAPNAIGNIAPASSGQTPSTTVKSRSPCDASSKSLPAPLLNPGVIRYKPSRRQIVWEASSCDHRDSAASDSESSSASRSLSSLQDGADRRSASSPDMSPIVKQDPPFCGENSPPTSTRSPSSTGIRGEGLSNSDDDTTVMRAVQQSGHPCRIKWLAADSLSFNKVCGIRNKWNDNKPIYVARNATPVHPDAATALLDVWSSSATLKRMERPREASARAWGNIRR</sequence>
<feature type="domain" description="YTH" evidence="2">
    <location>
        <begin position="160"/>
        <end position="291"/>
    </location>
</feature>
<evidence type="ECO:0000313" key="3">
    <source>
        <dbReference type="EMBL" id="KIW78036.1"/>
    </source>
</evidence>
<evidence type="ECO:0000313" key="4">
    <source>
        <dbReference type="Proteomes" id="UP000053029"/>
    </source>
</evidence>
<dbReference type="RefSeq" id="XP_013281844.1">
    <property type="nucleotide sequence ID" value="XM_013426390.1"/>
</dbReference>
<feature type="region of interest" description="Disordered" evidence="1">
    <location>
        <begin position="1"/>
        <end position="33"/>
    </location>
</feature>
<keyword evidence="4" id="KW-1185">Reference proteome</keyword>
<evidence type="ECO:0000256" key="1">
    <source>
        <dbReference type="SAM" id="MobiDB-lite"/>
    </source>
</evidence>
<dbReference type="STRING" id="1442368.A0A0D2DKB2"/>